<feature type="transmembrane region" description="Helical" evidence="6">
    <location>
        <begin position="36"/>
        <end position="54"/>
    </location>
</feature>
<evidence type="ECO:0000256" key="1">
    <source>
        <dbReference type="ARBA" id="ARBA00004141"/>
    </source>
</evidence>
<dbReference type="PANTHER" id="PTHR42718:SF9">
    <property type="entry name" value="MAJOR FACILITATOR SUPERFAMILY MULTIDRUG TRANSPORTER MFSC"/>
    <property type="match status" value="1"/>
</dbReference>
<dbReference type="InterPro" id="IPR020846">
    <property type="entry name" value="MFS_dom"/>
</dbReference>
<protein>
    <submittedName>
        <fullName evidence="8">MFS transporter</fullName>
    </submittedName>
</protein>
<evidence type="ECO:0000313" key="8">
    <source>
        <dbReference type="EMBL" id="MBM5571621.1"/>
    </source>
</evidence>
<reference evidence="8 9" key="1">
    <citation type="submission" date="2019-11" db="EMBL/GenBank/DDBJ databases">
        <title>Novel Deefgea species.</title>
        <authorList>
            <person name="Han J.-H."/>
        </authorList>
    </citation>
    <scope>NUCLEOTIDE SEQUENCE [LARGE SCALE GENOMIC DNA]</scope>
    <source>
        <strain evidence="8 9">LMG 24817</strain>
    </source>
</reference>
<feature type="domain" description="Major facilitator superfamily (MFS) profile" evidence="7">
    <location>
        <begin position="1"/>
        <end position="513"/>
    </location>
</feature>
<feature type="transmembrane region" description="Helical" evidence="6">
    <location>
        <begin position="361"/>
        <end position="385"/>
    </location>
</feature>
<feature type="transmembrane region" description="Helical" evidence="6">
    <location>
        <begin position="305"/>
        <end position="326"/>
    </location>
</feature>
<dbReference type="Gene3D" id="1.20.1250.20">
    <property type="entry name" value="MFS general substrate transporter like domains"/>
    <property type="match status" value="1"/>
</dbReference>
<name>A0ABS2CBU1_9NEIS</name>
<dbReference type="CDD" id="cd17321">
    <property type="entry name" value="MFS_MMR_MDR_like"/>
    <property type="match status" value="1"/>
</dbReference>
<feature type="transmembrane region" description="Helical" evidence="6">
    <location>
        <begin position="89"/>
        <end position="113"/>
    </location>
</feature>
<evidence type="ECO:0000259" key="7">
    <source>
        <dbReference type="PROSITE" id="PS50850"/>
    </source>
</evidence>
<keyword evidence="2" id="KW-0813">Transport</keyword>
<dbReference type="InterPro" id="IPR036259">
    <property type="entry name" value="MFS_trans_sf"/>
</dbReference>
<feature type="transmembrane region" description="Helical" evidence="6">
    <location>
        <begin position="223"/>
        <end position="245"/>
    </location>
</feature>
<dbReference type="PROSITE" id="PS50850">
    <property type="entry name" value="MFS"/>
    <property type="match status" value="1"/>
</dbReference>
<feature type="transmembrane region" description="Helical" evidence="6">
    <location>
        <begin position="152"/>
        <end position="171"/>
    </location>
</feature>
<sequence>MVIIAMGQAQMSLNINALPVSISGIVAEFNVAPTTVGTAIVAYSLGVAGFIMLGAKLGQMFGSLKVFRAATLALMIGVSIVTFSPSALWLILGQLICGLAAAVIVPTLVVLIANNYRGKQQAAALGMLGSVQAAATVTAFFMAGIIGDLFGWRYAFGLVIPFTAAVLVMSGKLKPIPPLPGTRIDFVGVLYAATAIILLSFGFNNLNRWGLLTAGPNAPFDIFGLSPAVLMIVVGLIGLQLFLAWTQKREAAKLTPLLSLEVLESRQERGAAFAMAMIVLLGNAMTFLAPLYIQMVQGRSSFDTAVAMIPYQFAVFVAAMVVVRFYQTYNPRQIARASFVLVAVGMAVLSVVMFNEWANPFVVAGLVMVGIGQGALVTLLFNILVTSSPTERAGDVGALRGTVNNLSAGVGTAIAGALVVGILSVNIQKAVVDHPEIPPSLVAQVNMDNLTFISNDRLETALASTTATPEQVAAASKVNADARLRALKLTFLVLSLLSLLMIVPARMLPSYRAGELPPGPQPQDKSA</sequence>
<comment type="caution">
    <text evidence="8">The sequence shown here is derived from an EMBL/GenBank/DDBJ whole genome shotgun (WGS) entry which is preliminary data.</text>
</comment>
<feature type="transmembrane region" description="Helical" evidence="6">
    <location>
        <begin position="338"/>
        <end position="355"/>
    </location>
</feature>
<feature type="transmembrane region" description="Helical" evidence="6">
    <location>
        <begin position="125"/>
        <end position="146"/>
    </location>
</feature>
<proteinExistence type="predicted"/>
<evidence type="ECO:0000256" key="3">
    <source>
        <dbReference type="ARBA" id="ARBA00022692"/>
    </source>
</evidence>
<dbReference type="InterPro" id="IPR011701">
    <property type="entry name" value="MFS"/>
</dbReference>
<gene>
    <name evidence="8" type="ORF">GM173_08520</name>
</gene>
<dbReference type="Gene3D" id="1.20.1720.10">
    <property type="entry name" value="Multidrug resistance protein D"/>
    <property type="match status" value="1"/>
</dbReference>
<dbReference type="Proteomes" id="UP001195660">
    <property type="component" value="Unassembled WGS sequence"/>
</dbReference>
<keyword evidence="5 6" id="KW-0472">Membrane</keyword>
<dbReference type="EMBL" id="WOFE01000003">
    <property type="protein sequence ID" value="MBM5571621.1"/>
    <property type="molecule type" value="Genomic_DNA"/>
</dbReference>
<dbReference type="SUPFAM" id="SSF103473">
    <property type="entry name" value="MFS general substrate transporter"/>
    <property type="match status" value="1"/>
</dbReference>
<dbReference type="PANTHER" id="PTHR42718">
    <property type="entry name" value="MAJOR FACILITATOR SUPERFAMILY MULTIDRUG TRANSPORTER MFSC"/>
    <property type="match status" value="1"/>
</dbReference>
<evidence type="ECO:0000256" key="6">
    <source>
        <dbReference type="SAM" id="Phobius"/>
    </source>
</evidence>
<comment type="subcellular location">
    <subcellularLocation>
        <location evidence="1">Membrane</location>
        <topology evidence="1">Multi-pass membrane protein</topology>
    </subcellularLocation>
</comment>
<accession>A0ABS2CBU1</accession>
<evidence type="ECO:0000256" key="5">
    <source>
        <dbReference type="ARBA" id="ARBA00023136"/>
    </source>
</evidence>
<keyword evidence="9" id="KW-1185">Reference proteome</keyword>
<feature type="transmembrane region" description="Helical" evidence="6">
    <location>
        <begin position="66"/>
        <end position="83"/>
    </location>
</feature>
<evidence type="ECO:0000313" key="9">
    <source>
        <dbReference type="Proteomes" id="UP001195660"/>
    </source>
</evidence>
<dbReference type="Pfam" id="PF07690">
    <property type="entry name" value="MFS_1"/>
    <property type="match status" value="1"/>
</dbReference>
<evidence type="ECO:0000256" key="2">
    <source>
        <dbReference type="ARBA" id="ARBA00022448"/>
    </source>
</evidence>
<feature type="transmembrane region" description="Helical" evidence="6">
    <location>
        <begin position="271"/>
        <end position="293"/>
    </location>
</feature>
<keyword evidence="3 6" id="KW-0812">Transmembrane</keyword>
<feature type="transmembrane region" description="Helical" evidence="6">
    <location>
        <begin position="486"/>
        <end position="503"/>
    </location>
</feature>
<evidence type="ECO:0000256" key="4">
    <source>
        <dbReference type="ARBA" id="ARBA00022989"/>
    </source>
</evidence>
<keyword evidence="4 6" id="KW-1133">Transmembrane helix</keyword>
<organism evidence="8 9">
    <name type="scientific">Deefgea chitinilytica</name>
    <dbReference type="NCBI Taxonomy" id="570276"/>
    <lineage>
        <taxon>Bacteria</taxon>
        <taxon>Pseudomonadati</taxon>
        <taxon>Pseudomonadota</taxon>
        <taxon>Betaproteobacteria</taxon>
        <taxon>Neisseriales</taxon>
        <taxon>Chitinibacteraceae</taxon>
        <taxon>Deefgea</taxon>
    </lineage>
</organism>
<feature type="transmembrane region" description="Helical" evidence="6">
    <location>
        <begin position="183"/>
        <end position="203"/>
    </location>
</feature>